<dbReference type="InterPro" id="IPR046300">
    <property type="entry name" value="DUF6415"/>
</dbReference>
<reference evidence="2 3" key="1">
    <citation type="submission" date="2024-06" db="EMBL/GenBank/DDBJ databases">
        <title>The Natural Products Discovery Center: Release of the First 8490 Sequenced Strains for Exploring Actinobacteria Biosynthetic Diversity.</title>
        <authorList>
            <person name="Kalkreuter E."/>
            <person name="Kautsar S.A."/>
            <person name="Yang D."/>
            <person name="Bader C.D."/>
            <person name="Teijaro C.N."/>
            <person name="Fluegel L."/>
            <person name="Davis C.M."/>
            <person name="Simpson J.R."/>
            <person name="Lauterbach L."/>
            <person name="Steele A.D."/>
            <person name="Gui C."/>
            <person name="Meng S."/>
            <person name="Li G."/>
            <person name="Viehrig K."/>
            <person name="Ye F."/>
            <person name="Su P."/>
            <person name="Kiefer A.F."/>
            <person name="Nichols A."/>
            <person name="Cepeda A.J."/>
            <person name="Yan W."/>
            <person name="Fan B."/>
            <person name="Jiang Y."/>
            <person name="Adhikari A."/>
            <person name="Zheng C.-J."/>
            <person name="Schuster L."/>
            <person name="Cowan T.M."/>
            <person name="Smanski M.J."/>
            <person name="Chevrette M.G."/>
            <person name="De Carvalho L.P.S."/>
            <person name="Shen B."/>
        </authorList>
    </citation>
    <scope>NUCLEOTIDE SEQUENCE [LARGE SCALE GENOMIC DNA]</scope>
    <source>
        <strain evidence="2 3">NPDC000234</strain>
    </source>
</reference>
<dbReference type="Pfam" id="PF19979">
    <property type="entry name" value="DUF6415"/>
    <property type="match status" value="1"/>
</dbReference>
<dbReference type="RefSeq" id="WP_350782075.1">
    <property type="nucleotide sequence ID" value="NZ_JBEPEK010000114.1"/>
</dbReference>
<gene>
    <name evidence="2" type="ORF">ABT404_17935</name>
</gene>
<evidence type="ECO:0000313" key="3">
    <source>
        <dbReference type="Proteomes" id="UP001474181"/>
    </source>
</evidence>
<keyword evidence="3" id="KW-1185">Reference proteome</keyword>
<dbReference type="EMBL" id="JBEPEK010000114">
    <property type="protein sequence ID" value="MER7181332.1"/>
    <property type="molecule type" value="Genomic_DNA"/>
</dbReference>
<accession>A0ABV1WX62</accession>
<proteinExistence type="predicted"/>
<evidence type="ECO:0000313" key="2">
    <source>
        <dbReference type="EMBL" id="MER7181332.1"/>
    </source>
</evidence>
<sequence>MVRGHLSTPLGVLLEVPLTGVLVRAAHPHPVCTPRNQRTDRMPCKPQHPRSPRPWLLDQPTPMGRETVKLFAEDFRRFLWLLIPHVEELTSTRPQDDVSAQVALAGVGQARRRLAAIEDSGRFGEIERVKPLARSVLGLCDHFDALTGITGCLVCDQPIDHIQAWVPYDAVSHVISSGPGRVHTQCAGTEHHH</sequence>
<comment type="caution">
    <text evidence="2">The sequence shown here is derived from an EMBL/GenBank/DDBJ whole genome shotgun (WGS) entry which is preliminary data.</text>
</comment>
<evidence type="ECO:0000256" key="1">
    <source>
        <dbReference type="SAM" id="MobiDB-lite"/>
    </source>
</evidence>
<feature type="region of interest" description="Disordered" evidence="1">
    <location>
        <begin position="32"/>
        <end position="59"/>
    </location>
</feature>
<organism evidence="2 3">
    <name type="scientific">Streptomyces hyaluromycini</name>
    <dbReference type="NCBI Taxonomy" id="1377993"/>
    <lineage>
        <taxon>Bacteria</taxon>
        <taxon>Bacillati</taxon>
        <taxon>Actinomycetota</taxon>
        <taxon>Actinomycetes</taxon>
        <taxon>Kitasatosporales</taxon>
        <taxon>Streptomycetaceae</taxon>
        <taxon>Streptomyces</taxon>
    </lineage>
</organism>
<name>A0ABV1WX62_9ACTN</name>
<protein>
    <submittedName>
        <fullName evidence="2">DUF6415 family natural product biosynthesis protein</fullName>
    </submittedName>
</protein>
<dbReference type="Proteomes" id="UP001474181">
    <property type="component" value="Unassembled WGS sequence"/>
</dbReference>